<proteinExistence type="predicted"/>
<sequence>MKQKKLLKMAIGMLFPWLSWIQNPFLKLKPGDWFKVQVNINAREGQTILKLCI</sequence>
<evidence type="ECO:0000313" key="1">
    <source>
        <dbReference type="EMBL" id="SDE68782.1"/>
    </source>
</evidence>
<name>A0A1G7EYR0_9SPHI</name>
<dbReference type="RefSeq" id="WP_162842681.1">
    <property type="nucleotide sequence ID" value="NZ_FNAI01000008.1"/>
</dbReference>
<keyword evidence="2" id="KW-1185">Reference proteome</keyword>
<dbReference type="Proteomes" id="UP000199072">
    <property type="component" value="Unassembled WGS sequence"/>
</dbReference>
<dbReference type="EMBL" id="FNAI01000008">
    <property type="protein sequence ID" value="SDE68782.1"/>
    <property type="molecule type" value="Genomic_DNA"/>
</dbReference>
<accession>A0A1G7EYR0</accession>
<evidence type="ECO:0000313" key="2">
    <source>
        <dbReference type="Proteomes" id="UP000199072"/>
    </source>
</evidence>
<reference evidence="1 2" key="1">
    <citation type="submission" date="2016-10" db="EMBL/GenBank/DDBJ databases">
        <authorList>
            <person name="de Groot N.N."/>
        </authorList>
    </citation>
    <scope>NUCLEOTIDE SEQUENCE [LARGE SCALE GENOMIC DNA]</scope>
    <source>
        <strain evidence="1 2">47C3B</strain>
    </source>
</reference>
<dbReference type="AlphaFoldDB" id="A0A1G7EYR0"/>
<protein>
    <submittedName>
        <fullName evidence="1">Uncharacterized protein</fullName>
    </submittedName>
</protein>
<organism evidence="1 2">
    <name type="scientific">Mucilaginibacter pineti</name>
    <dbReference type="NCBI Taxonomy" id="1391627"/>
    <lineage>
        <taxon>Bacteria</taxon>
        <taxon>Pseudomonadati</taxon>
        <taxon>Bacteroidota</taxon>
        <taxon>Sphingobacteriia</taxon>
        <taxon>Sphingobacteriales</taxon>
        <taxon>Sphingobacteriaceae</taxon>
        <taxon>Mucilaginibacter</taxon>
    </lineage>
</organism>
<gene>
    <name evidence="1" type="ORF">SAMN05216464_108218</name>
</gene>